<feature type="region of interest" description="Disordered" evidence="9">
    <location>
        <begin position="447"/>
        <end position="501"/>
    </location>
</feature>
<evidence type="ECO:0000259" key="10">
    <source>
        <dbReference type="PROSITE" id="PS50073"/>
    </source>
</evidence>
<evidence type="ECO:0000256" key="3">
    <source>
        <dbReference type="ARBA" id="ARBA00022723"/>
    </source>
</evidence>
<dbReference type="AlphaFoldDB" id="A0A9P7KIN5"/>
<evidence type="ECO:0000313" key="11">
    <source>
        <dbReference type="EMBL" id="KAG5651823.1"/>
    </source>
</evidence>
<dbReference type="Gene3D" id="3.30.1370.70">
    <property type="entry name" value="Scaffold protein Nfu/NifU, N-terminal domain"/>
    <property type="match status" value="1"/>
</dbReference>
<dbReference type="FunFam" id="3.30.1370.70:FF:000001">
    <property type="entry name" value="NifU-like protein 4, mitochondrial"/>
    <property type="match status" value="1"/>
</dbReference>
<gene>
    <name evidence="11" type="ORF">H0H81_007295</name>
</gene>
<name>A0A9P7KIN5_9AGAR</name>
<dbReference type="Proteomes" id="UP000717328">
    <property type="component" value="Unassembled WGS sequence"/>
</dbReference>
<keyword evidence="4" id="KW-0862">Zinc</keyword>
<keyword evidence="5" id="KW-0186">Copper</keyword>
<dbReference type="GO" id="GO:0003677">
    <property type="term" value="F:DNA binding"/>
    <property type="evidence" value="ECO:0007669"/>
    <property type="project" value="InterPro"/>
</dbReference>
<dbReference type="InterPro" id="IPR014824">
    <property type="entry name" value="Nfu/NifU_N"/>
</dbReference>
<dbReference type="SMART" id="SM00932">
    <property type="entry name" value="Nfu_N"/>
    <property type="match status" value="1"/>
</dbReference>
<organism evidence="11 12">
    <name type="scientific">Sphagnurus paluster</name>
    <dbReference type="NCBI Taxonomy" id="117069"/>
    <lineage>
        <taxon>Eukaryota</taxon>
        <taxon>Fungi</taxon>
        <taxon>Dikarya</taxon>
        <taxon>Basidiomycota</taxon>
        <taxon>Agaricomycotina</taxon>
        <taxon>Agaricomycetes</taxon>
        <taxon>Agaricomycetidae</taxon>
        <taxon>Agaricales</taxon>
        <taxon>Tricholomatineae</taxon>
        <taxon>Lyophyllaceae</taxon>
        <taxon>Sphagnurus</taxon>
    </lineage>
</organism>
<dbReference type="InterPro" id="IPR034904">
    <property type="entry name" value="FSCA_dom_sf"/>
</dbReference>
<reference evidence="11" key="1">
    <citation type="submission" date="2021-02" db="EMBL/GenBank/DDBJ databases">
        <authorList>
            <person name="Nieuwenhuis M."/>
            <person name="Van De Peppel L.J.J."/>
        </authorList>
    </citation>
    <scope>NUCLEOTIDE SEQUENCE</scope>
    <source>
        <strain evidence="11">D49</strain>
    </source>
</reference>
<reference evidence="11" key="2">
    <citation type="submission" date="2021-10" db="EMBL/GenBank/DDBJ databases">
        <title>Phylogenomics reveals ancestral predisposition of the termite-cultivated fungus Termitomyces towards a domesticated lifestyle.</title>
        <authorList>
            <person name="Auxier B."/>
            <person name="Grum-Grzhimaylo A."/>
            <person name="Cardenas M.E."/>
            <person name="Lodge J.D."/>
            <person name="Laessoe T."/>
            <person name="Pedersen O."/>
            <person name="Smith M.E."/>
            <person name="Kuyper T.W."/>
            <person name="Franco-Molano E.A."/>
            <person name="Baroni T.J."/>
            <person name="Aanen D.K."/>
        </authorList>
    </citation>
    <scope>NUCLEOTIDE SEQUENCE</scope>
    <source>
        <strain evidence="11">D49</strain>
    </source>
</reference>
<evidence type="ECO:0000256" key="5">
    <source>
        <dbReference type="ARBA" id="ARBA00023008"/>
    </source>
</evidence>
<protein>
    <recommendedName>
        <fullName evidence="10">Copper-fist domain-containing protein</fullName>
    </recommendedName>
</protein>
<evidence type="ECO:0000313" key="12">
    <source>
        <dbReference type="Proteomes" id="UP000717328"/>
    </source>
</evidence>
<dbReference type="GO" id="GO:0005506">
    <property type="term" value="F:iron ion binding"/>
    <property type="evidence" value="ECO:0007669"/>
    <property type="project" value="InterPro"/>
</dbReference>
<dbReference type="GO" id="GO:0003700">
    <property type="term" value="F:DNA-binding transcription factor activity"/>
    <property type="evidence" value="ECO:0007669"/>
    <property type="project" value="InterPro"/>
</dbReference>
<dbReference type="InterPro" id="IPR001075">
    <property type="entry name" value="NIF_FeS_clus_asmbl_NifU_C"/>
</dbReference>
<evidence type="ECO:0000256" key="1">
    <source>
        <dbReference type="ARBA" id="ARBA00004123"/>
    </source>
</evidence>
<evidence type="ECO:0000256" key="9">
    <source>
        <dbReference type="SAM" id="MobiDB-lite"/>
    </source>
</evidence>
<dbReference type="InterPro" id="IPR001083">
    <property type="entry name" value="Cu_fist_DNA-bd_dom"/>
</dbReference>
<dbReference type="FunFam" id="3.90.430.10:FF:000001">
    <property type="entry name" value="Copper fist DNA-binding protein"/>
    <property type="match status" value="1"/>
</dbReference>
<evidence type="ECO:0000256" key="6">
    <source>
        <dbReference type="ARBA" id="ARBA00023015"/>
    </source>
</evidence>
<dbReference type="InterPro" id="IPR036395">
    <property type="entry name" value="Cu_fist_DNA-bd_dom_sf"/>
</dbReference>
<evidence type="ECO:0000256" key="4">
    <source>
        <dbReference type="ARBA" id="ARBA00022833"/>
    </source>
</evidence>
<dbReference type="SUPFAM" id="SSF57879">
    <property type="entry name" value="Zinc domain conserved in yeast copper-regulated transcription factors"/>
    <property type="match status" value="1"/>
</dbReference>
<sequence length="718" mass="76616">MALFVVPSSLRNAVRLSKKLKPRTSSGLSASWTVCFTAIFPRHASILASTSTSSLRKPTLHLGGRLAFTRSMFIQTETTPNDDSLKFIPGVPVMGEGTAEFLDTRSALTSPLAIRLMGVEGVTAVFYGPDFVTVSKDSEVTWAVMKPEIYSLLMEYFSSGQPLFRSDEDRENAGPQDTRILDTDSETVAMIKELLETRVRPAIMEDGGDIEYRGFDGDGDGIVRVKLKGSCRGCSSSTVTLKSGIERMMMHYIPEVKGVEQILDQEEEIALDEFNKLEQKLAAKESKKEPVKKFACESCIKGHRSSSCHHTDRPLFEIKKKGRPISQCQKCRDLRKSKRVHSKCTCNDKDDGMAPAGPSKVPTGTKSKRFIPIVPALPNGLQDVLKASRISSSLPADARQRVESLLNPCHCRSVWKCNCGANDPEPSSHEKGLDALARAAAMFESSEAALSTTSPPTSSLKAAKHLTSRPTSPNRHASRDGKAFHKRTKHARTPSLSPGPDLAPIFLDGTDGIAASSTAGPALAIPNFETMPPMSMITSLAGSGCTCGLQCACPGCVEHRGPEHASKERKNCADGCGTCVDHAAGIAMPGTSSSAPNILDRFFARAAALPAPPTNRRMGGVDLDPMNITVYPDAAFSASDRAVAFGLVTIPKLECCGGRCACPAGQCGCGQSCNGCCQDHSNSQRQKSASPVAMHLPSAPAPPVRSCCAGKNAAAIGA</sequence>
<feature type="compositionally biased region" description="Low complexity" evidence="9">
    <location>
        <begin position="447"/>
        <end position="460"/>
    </location>
</feature>
<keyword evidence="7" id="KW-0804">Transcription</keyword>
<dbReference type="GO" id="GO:0005739">
    <property type="term" value="C:mitochondrion"/>
    <property type="evidence" value="ECO:0007669"/>
    <property type="project" value="TreeGrafter"/>
</dbReference>
<dbReference type="PRINTS" id="PR00617">
    <property type="entry name" value="COPPERFIST"/>
</dbReference>
<dbReference type="GO" id="GO:0005634">
    <property type="term" value="C:nucleus"/>
    <property type="evidence" value="ECO:0007669"/>
    <property type="project" value="UniProtKB-SubCell"/>
</dbReference>
<dbReference type="SMART" id="SM00412">
    <property type="entry name" value="Cu_FIST"/>
    <property type="match status" value="1"/>
</dbReference>
<feature type="domain" description="Copper-fist" evidence="10">
    <location>
        <begin position="293"/>
        <end position="325"/>
    </location>
</feature>
<comment type="caution">
    <text evidence="11">The sequence shown here is derived from an EMBL/GenBank/DDBJ whole genome shotgun (WGS) entry which is preliminary data.</text>
</comment>
<dbReference type="Pfam" id="PF00649">
    <property type="entry name" value="Copper-fist"/>
    <property type="match status" value="1"/>
</dbReference>
<evidence type="ECO:0000256" key="8">
    <source>
        <dbReference type="ARBA" id="ARBA00023242"/>
    </source>
</evidence>
<dbReference type="Gene3D" id="3.30.300.130">
    <property type="entry name" value="Fe-S cluster assembly (FSCA)"/>
    <property type="match status" value="1"/>
</dbReference>
<proteinExistence type="inferred from homology"/>
<keyword evidence="6" id="KW-0805">Transcription regulation</keyword>
<dbReference type="Gene3D" id="3.90.430.10">
    <property type="entry name" value="Copper fist DNA-binding domain"/>
    <property type="match status" value="1"/>
</dbReference>
<dbReference type="GO" id="GO:0051536">
    <property type="term" value="F:iron-sulfur cluster binding"/>
    <property type="evidence" value="ECO:0007669"/>
    <property type="project" value="InterPro"/>
</dbReference>
<dbReference type="SMART" id="SM01090">
    <property type="entry name" value="Copper-fist"/>
    <property type="match status" value="1"/>
</dbReference>
<dbReference type="PANTHER" id="PTHR11178">
    <property type="entry name" value="IRON-SULFUR CLUSTER SCAFFOLD PROTEIN NFU-RELATED"/>
    <property type="match status" value="1"/>
</dbReference>
<dbReference type="GO" id="GO:0016226">
    <property type="term" value="P:iron-sulfur cluster assembly"/>
    <property type="evidence" value="ECO:0007669"/>
    <property type="project" value="InterPro"/>
</dbReference>
<dbReference type="InterPro" id="IPR036498">
    <property type="entry name" value="Nfu/NifU_N_sf"/>
</dbReference>
<dbReference type="SUPFAM" id="SSF117916">
    <property type="entry name" value="Fe-S cluster assembly (FSCA) domain-like"/>
    <property type="match status" value="1"/>
</dbReference>
<evidence type="ECO:0000256" key="7">
    <source>
        <dbReference type="ARBA" id="ARBA00023163"/>
    </source>
</evidence>
<keyword evidence="8" id="KW-0539">Nucleus</keyword>
<dbReference type="Pfam" id="PF08712">
    <property type="entry name" value="Nfu_N"/>
    <property type="match status" value="1"/>
</dbReference>
<comment type="subcellular location">
    <subcellularLocation>
        <location evidence="1">Nucleus</location>
    </subcellularLocation>
</comment>
<evidence type="ECO:0000256" key="2">
    <source>
        <dbReference type="ARBA" id="ARBA00006420"/>
    </source>
</evidence>
<dbReference type="FunFam" id="3.30.300.130:FF:000001">
    <property type="entry name" value="NFU1 iron-sulfur cluster scaffold"/>
    <property type="match status" value="1"/>
</dbReference>
<accession>A0A9P7KIN5</accession>
<comment type="similarity">
    <text evidence="2">Belongs to the NifU family.</text>
</comment>
<dbReference type="PROSITE" id="PS50073">
    <property type="entry name" value="COPPER_FIST_2"/>
    <property type="match status" value="1"/>
</dbReference>
<dbReference type="Pfam" id="PF01106">
    <property type="entry name" value="NifU"/>
    <property type="match status" value="1"/>
</dbReference>
<keyword evidence="3" id="KW-0479">Metal-binding</keyword>
<dbReference type="SUPFAM" id="SSF110836">
    <property type="entry name" value="Hypothetical protein SAV1430"/>
    <property type="match status" value="1"/>
</dbReference>
<dbReference type="GO" id="GO:0005507">
    <property type="term" value="F:copper ion binding"/>
    <property type="evidence" value="ECO:0007669"/>
    <property type="project" value="InterPro"/>
</dbReference>
<dbReference type="OrthoDB" id="565552at2759"/>
<dbReference type="EMBL" id="JABCKI010000194">
    <property type="protein sequence ID" value="KAG5651823.1"/>
    <property type="molecule type" value="Genomic_DNA"/>
</dbReference>
<dbReference type="PANTHER" id="PTHR11178:SF1">
    <property type="entry name" value="NFU1 IRON-SULFUR CLUSTER SCAFFOLD HOMOLOG, MITOCHONDRIAL"/>
    <property type="match status" value="1"/>
</dbReference>
<keyword evidence="12" id="KW-1185">Reference proteome</keyword>